<keyword evidence="3" id="KW-0694">RNA-binding</keyword>
<dbReference type="GO" id="GO:0003723">
    <property type="term" value="F:RNA binding"/>
    <property type="evidence" value="ECO:0007669"/>
    <property type="project" value="UniProtKB-UniRule"/>
</dbReference>
<dbReference type="InterPro" id="IPR012677">
    <property type="entry name" value="Nucleotide-bd_a/b_plait_sf"/>
</dbReference>
<name>A0A813G0Z9_POLGL</name>
<dbReference type="PROSITE" id="PS50102">
    <property type="entry name" value="RRM"/>
    <property type="match status" value="1"/>
</dbReference>
<reference evidence="6" key="1">
    <citation type="submission" date="2021-02" db="EMBL/GenBank/DDBJ databases">
        <authorList>
            <person name="Dougan E. K."/>
            <person name="Rhodes N."/>
            <person name="Thang M."/>
            <person name="Chan C."/>
        </authorList>
    </citation>
    <scope>NUCLEOTIDE SEQUENCE</scope>
</reference>
<evidence type="ECO:0000256" key="1">
    <source>
        <dbReference type="ARBA" id="ARBA00004123"/>
    </source>
</evidence>
<dbReference type="SUPFAM" id="SSF54928">
    <property type="entry name" value="RNA-binding domain, RBD"/>
    <property type="match status" value="1"/>
</dbReference>
<dbReference type="InterPro" id="IPR035979">
    <property type="entry name" value="RBD_domain_sf"/>
</dbReference>
<dbReference type="GO" id="GO:0005654">
    <property type="term" value="C:nucleoplasm"/>
    <property type="evidence" value="ECO:0007669"/>
    <property type="project" value="TreeGrafter"/>
</dbReference>
<feature type="domain" description="RRM" evidence="5">
    <location>
        <begin position="20"/>
        <end position="97"/>
    </location>
</feature>
<feature type="region of interest" description="Disordered" evidence="4">
    <location>
        <begin position="99"/>
        <end position="149"/>
    </location>
</feature>
<comment type="caution">
    <text evidence="6">The sequence shown here is derived from an EMBL/GenBank/DDBJ whole genome shotgun (WGS) entry which is preliminary data.</text>
</comment>
<evidence type="ECO:0000313" key="7">
    <source>
        <dbReference type="Proteomes" id="UP000654075"/>
    </source>
</evidence>
<organism evidence="6 7">
    <name type="scientific">Polarella glacialis</name>
    <name type="common">Dinoflagellate</name>
    <dbReference type="NCBI Taxonomy" id="89957"/>
    <lineage>
        <taxon>Eukaryota</taxon>
        <taxon>Sar</taxon>
        <taxon>Alveolata</taxon>
        <taxon>Dinophyceae</taxon>
        <taxon>Suessiales</taxon>
        <taxon>Suessiaceae</taxon>
        <taxon>Polarella</taxon>
    </lineage>
</organism>
<dbReference type="PANTHER" id="PTHR48033">
    <property type="entry name" value="RNA-BINDING (RRM/RBD/RNP MOTIFS) FAMILY PROTEIN"/>
    <property type="match status" value="1"/>
</dbReference>
<dbReference type="OrthoDB" id="1875751at2759"/>
<dbReference type="GO" id="GO:0010468">
    <property type="term" value="P:regulation of gene expression"/>
    <property type="evidence" value="ECO:0007669"/>
    <property type="project" value="TreeGrafter"/>
</dbReference>
<dbReference type="AlphaFoldDB" id="A0A813G0Z9"/>
<dbReference type="Pfam" id="PF00076">
    <property type="entry name" value="RRM_1"/>
    <property type="match status" value="1"/>
</dbReference>
<evidence type="ECO:0000256" key="2">
    <source>
        <dbReference type="ARBA" id="ARBA00023242"/>
    </source>
</evidence>
<feature type="compositionally biased region" description="Polar residues" evidence="4">
    <location>
        <begin position="137"/>
        <end position="146"/>
    </location>
</feature>
<proteinExistence type="predicted"/>
<dbReference type="GO" id="GO:0000785">
    <property type="term" value="C:chromatin"/>
    <property type="evidence" value="ECO:0007669"/>
    <property type="project" value="TreeGrafter"/>
</dbReference>
<accession>A0A813G0Z9</accession>
<protein>
    <recommendedName>
        <fullName evidence="5">RRM domain-containing protein</fullName>
    </recommendedName>
</protein>
<comment type="subcellular location">
    <subcellularLocation>
        <location evidence="1">Nucleus</location>
    </subcellularLocation>
</comment>
<sequence>MASFALLKASSSKNVDPNAFRIFVGGLRKTTTEDRVHAHFAKYGEVQAVEIKRQPDGSSRGFAFVRYIDLDSVDKAMEAHSQHMIDNKWVDVKRHDSDANAAGPASFYKGNREKKKGEDEGGGDDGGLSEDRRMTRSGPSDKQSSYFLKAAQSMLEKSMADALGQQEALHG</sequence>
<evidence type="ECO:0000259" key="5">
    <source>
        <dbReference type="PROSITE" id="PS50102"/>
    </source>
</evidence>
<dbReference type="Proteomes" id="UP000654075">
    <property type="component" value="Unassembled WGS sequence"/>
</dbReference>
<dbReference type="SMART" id="SM00360">
    <property type="entry name" value="RRM"/>
    <property type="match status" value="1"/>
</dbReference>
<keyword evidence="2" id="KW-0539">Nucleus</keyword>
<dbReference type="EMBL" id="CAJNNV010027200">
    <property type="protein sequence ID" value="CAE8619672.1"/>
    <property type="molecule type" value="Genomic_DNA"/>
</dbReference>
<gene>
    <name evidence="6" type="ORF">PGLA1383_LOCUS37257</name>
</gene>
<dbReference type="Gene3D" id="3.30.70.330">
    <property type="match status" value="1"/>
</dbReference>
<keyword evidence="7" id="KW-1185">Reference proteome</keyword>
<dbReference type="CDD" id="cd00590">
    <property type="entry name" value="RRM_SF"/>
    <property type="match status" value="1"/>
</dbReference>
<evidence type="ECO:0000256" key="4">
    <source>
        <dbReference type="SAM" id="MobiDB-lite"/>
    </source>
</evidence>
<dbReference type="PANTHER" id="PTHR48033:SF10">
    <property type="entry name" value="RNA-BINDING PROTEIN SQUID"/>
    <property type="match status" value="1"/>
</dbReference>
<dbReference type="InterPro" id="IPR000504">
    <property type="entry name" value="RRM_dom"/>
</dbReference>
<evidence type="ECO:0000256" key="3">
    <source>
        <dbReference type="PROSITE-ProRule" id="PRU00176"/>
    </source>
</evidence>
<evidence type="ECO:0000313" key="6">
    <source>
        <dbReference type="EMBL" id="CAE8619672.1"/>
    </source>
</evidence>